<dbReference type="InterPro" id="IPR013249">
    <property type="entry name" value="RNA_pol_sigma70_r4_t2"/>
</dbReference>
<dbReference type="InterPro" id="IPR013325">
    <property type="entry name" value="RNA_pol_sigma_r2"/>
</dbReference>
<sequence>MTASEDGLKALMLQGLDGDAAAHSRLLSELARLLRAYFVRRLFNDPAEAEDLVQETLIAVHTRRVSFDRSQPFTPWAYAMARYKLIDHLRRTRRRPSVPLEDAGVLLAPEDTAQATAGADLDRLMADLPEKQRAAIRHTKLDGLSVAETAALTGQSEVSVKVGVHRGLKSLMSRIRKSEEGQDDG</sequence>
<dbReference type="NCBIfam" id="NF009191">
    <property type="entry name" value="PRK12539.1"/>
    <property type="match status" value="1"/>
</dbReference>
<dbReference type="InterPro" id="IPR039425">
    <property type="entry name" value="RNA_pol_sigma-70-like"/>
</dbReference>
<evidence type="ECO:0000259" key="7">
    <source>
        <dbReference type="Pfam" id="PF08281"/>
    </source>
</evidence>
<dbReference type="PANTHER" id="PTHR43133:SF58">
    <property type="entry name" value="ECF RNA POLYMERASE SIGMA FACTOR SIGD"/>
    <property type="match status" value="1"/>
</dbReference>
<comment type="caution">
    <text evidence="8">The sequence shown here is derived from an EMBL/GenBank/DDBJ whole genome shotgun (WGS) entry which is preliminary data.</text>
</comment>
<dbReference type="Gene3D" id="1.10.1740.10">
    <property type="match status" value="1"/>
</dbReference>
<name>A0ABU0IQ91_9CAUL</name>
<evidence type="ECO:0000313" key="8">
    <source>
        <dbReference type="EMBL" id="MDQ0463560.1"/>
    </source>
</evidence>
<evidence type="ECO:0000256" key="5">
    <source>
        <dbReference type="ARBA" id="ARBA00023163"/>
    </source>
</evidence>
<keyword evidence="2" id="KW-0805">Transcription regulation</keyword>
<proteinExistence type="inferred from homology"/>
<evidence type="ECO:0000256" key="3">
    <source>
        <dbReference type="ARBA" id="ARBA00023082"/>
    </source>
</evidence>
<evidence type="ECO:0000256" key="1">
    <source>
        <dbReference type="ARBA" id="ARBA00010641"/>
    </source>
</evidence>
<keyword evidence="9" id="KW-1185">Reference proteome</keyword>
<organism evidence="8 9">
    <name type="scientific">Caulobacter ginsengisoli</name>
    <dbReference type="NCBI Taxonomy" id="400775"/>
    <lineage>
        <taxon>Bacteria</taxon>
        <taxon>Pseudomonadati</taxon>
        <taxon>Pseudomonadota</taxon>
        <taxon>Alphaproteobacteria</taxon>
        <taxon>Caulobacterales</taxon>
        <taxon>Caulobacteraceae</taxon>
        <taxon>Caulobacter</taxon>
    </lineage>
</organism>
<evidence type="ECO:0000259" key="6">
    <source>
        <dbReference type="Pfam" id="PF04542"/>
    </source>
</evidence>
<gene>
    <name evidence="8" type="ORF">QO010_001331</name>
</gene>
<feature type="domain" description="RNA polymerase sigma factor 70 region 4 type 2" evidence="7">
    <location>
        <begin position="120"/>
        <end position="171"/>
    </location>
</feature>
<dbReference type="NCBIfam" id="TIGR02937">
    <property type="entry name" value="sigma70-ECF"/>
    <property type="match status" value="1"/>
</dbReference>
<evidence type="ECO:0000256" key="4">
    <source>
        <dbReference type="ARBA" id="ARBA00023125"/>
    </source>
</evidence>
<protein>
    <submittedName>
        <fullName evidence="8">RNA polymerase sigma-70 factor (ECF subfamily)</fullName>
    </submittedName>
</protein>
<evidence type="ECO:0000313" key="9">
    <source>
        <dbReference type="Proteomes" id="UP001228905"/>
    </source>
</evidence>
<dbReference type="Pfam" id="PF08281">
    <property type="entry name" value="Sigma70_r4_2"/>
    <property type="match status" value="1"/>
</dbReference>
<accession>A0ABU0IQ91</accession>
<keyword evidence="4" id="KW-0238">DNA-binding</keyword>
<dbReference type="InterPro" id="IPR013324">
    <property type="entry name" value="RNA_pol_sigma_r3/r4-like"/>
</dbReference>
<dbReference type="Proteomes" id="UP001228905">
    <property type="component" value="Unassembled WGS sequence"/>
</dbReference>
<dbReference type="InterPro" id="IPR036388">
    <property type="entry name" value="WH-like_DNA-bd_sf"/>
</dbReference>
<keyword evidence="5" id="KW-0804">Transcription</keyword>
<dbReference type="InterPro" id="IPR007627">
    <property type="entry name" value="RNA_pol_sigma70_r2"/>
</dbReference>
<dbReference type="RefSeq" id="WP_307347579.1">
    <property type="nucleotide sequence ID" value="NZ_JAUSVS010000002.1"/>
</dbReference>
<dbReference type="SUPFAM" id="SSF88659">
    <property type="entry name" value="Sigma3 and sigma4 domains of RNA polymerase sigma factors"/>
    <property type="match status" value="1"/>
</dbReference>
<dbReference type="Pfam" id="PF04542">
    <property type="entry name" value="Sigma70_r2"/>
    <property type="match status" value="1"/>
</dbReference>
<dbReference type="InterPro" id="IPR014284">
    <property type="entry name" value="RNA_pol_sigma-70_dom"/>
</dbReference>
<dbReference type="SUPFAM" id="SSF88946">
    <property type="entry name" value="Sigma2 domain of RNA polymerase sigma factors"/>
    <property type="match status" value="1"/>
</dbReference>
<reference evidence="8 9" key="1">
    <citation type="submission" date="2023-07" db="EMBL/GenBank/DDBJ databases">
        <title>Genomic Encyclopedia of Type Strains, Phase IV (KMG-IV): sequencing the most valuable type-strain genomes for metagenomic binning, comparative biology and taxonomic classification.</title>
        <authorList>
            <person name="Goeker M."/>
        </authorList>
    </citation>
    <scope>NUCLEOTIDE SEQUENCE [LARGE SCALE GENOMIC DNA]</scope>
    <source>
        <strain evidence="8 9">DSM 18695</strain>
    </source>
</reference>
<dbReference type="PANTHER" id="PTHR43133">
    <property type="entry name" value="RNA POLYMERASE ECF-TYPE SIGMA FACTO"/>
    <property type="match status" value="1"/>
</dbReference>
<dbReference type="EMBL" id="JAUSVS010000002">
    <property type="protein sequence ID" value="MDQ0463560.1"/>
    <property type="molecule type" value="Genomic_DNA"/>
</dbReference>
<evidence type="ECO:0000256" key="2">
    <source>
        <dbReference type="ARBA" id="ARBA00023015"/>
    </source>
</evidence>
<feature type="domain" description="RNA polymerase sigma-70 region 2" evidence="6">
    <location>
        <begin position="32"/>
        <end position="95"/>
    </location>
</feature>
<keyword evidence="3" id="KW-0731">Sigma factor</keyword>
<comment type="similarity">
    <text evidence="1">Belongs to the sigma-70 factor family. ECF subfamily.</text>
</comment>
<dbReference type="Gene3D" id="1.10.10.10">
    <property type="entry name" value="Winged helix-like DNA-binding domain superfamily/Winged helix DNA-binding domain"/>
    <property type="match status" value="1"/>
</dbReference>